<organism evidence="1 2">
    <name type="scientific">Candidatus Gottesmanbacteria bacterium RIFCSPLOWO2_01_FULL_46_9</name>
    <dbReference type="NCBI Taxonomy" id="1798394"/>
    <lineage>
        <taxon>Bacteria</taxon>
        <taxon>Candidatus Gottesmaniibacteriota</taxon>
    </lineage>
</organism>
<proteinExistence type="predicted"/>
<name>A0A1F6AXB5_9BACT</name>
<protein>
    <submittedName>
        <fullName evidence="1">Uncharacterized protein</fullName>
    </submittedName>
</protein>
<dbReference type="PANTHER" id="PTHR14911:SF13">
    <property type="entry name" value="TRNA (GUANINE(6)-N2)-METHYLTRANSFERASE THUMP3"/>
    <property type="match status" value="1"/>
</dbReference>
<dbReference type="GO" id="GO:0030488">
    <property type="term" value="P:tRNA methylation"/>
    <property type="evidence" value="ECO:0007669"/>
    <property type="project" value="TreeGrafter"/>
</dbReference>
<dbReference type="EMBL" id="MFJX01000072">
    <property type="protein sequence ID" value="OGG29319.1"/>
    <property type="molecule type" value="Genomic_DNA"/>
</dbReference>
<dbReference type="CDD" id="cd02440">
    <property type="entry name" value="AdoMet_MTases"/>
    <property type="match status" value="1"/>
</dbReference>
<evidence type="ECO:0000313" key="1">
    <source>
        <dbReference type="EMBL" id="OGG29319.1"/>
    </source>
</evidence>
<comment type="caution">
    <text evidence="1">The sequence shown here is derived from an EMBL/GenBank/DDBJ whole genome shotgun (WGS) entry which is preliminary data.</text>
</comment>
<accession>A0A1F6AXB5</accession>
<dbReference type="AlphaFoldDB" id="A0A1F6AXB5"/>
<reference evidence="1 2" key="1">
    <citation type="journal article" date="2016" name="Nat. Commun.">
        <title>Thousands of microbial genomes shed light on interconnected biogeochemical processes in an aquifer system.</title>
        <authorList>
            <person name="Anantharaman K."/>
            <person name="Brown C.T."/>
            <person name="Hug L.A."/>
            <person name="Sharon I."/>
            <person name="Castelle C.J."/>
            <person name="Probst A.J."/>
            <person name="Thomas B.C."/>
            <person name="Singh A."/>
            <person name="Wilkins M.J."/>
            <person name="Karaoz U."/>
            <person name="Brodie E.L."/>
            <person name="Williams K.H."/>
            <person name="Hubbard S.S."/>
            <person name="Banfield J.F."/>
        </authorList>
    </citation>
    <scope>NUCLEOTIDE SEQUENCE [LARGE SCALE GENOMIC DNA]</scope>
</reference>
<dbReference type="InterPro" id="IPR029063">
    <property type="entry name" value="SAM-dependent_MTases_sf"/>
</dbReference>
<gene>
    <name evidence="1" type="ORF">A3A63_02135</name>
</gene>
<evidence type="ECO:0000313" key="2">
    <source>
        <dbReference type="Proteomes" id="UP000176450"/>
    </source>
</evidence>
<sequence>MATTSHFFVFGRTPQLAFLELRTLFPRARHMVDGVASVELDESLDVSHLMDILGGTTKIAKAVGSVTTLDGHLARFIDSDSHGLTFGVSMYGESTMPKTLLSDMKGELERSGRTARYIASPDGDPLTSVAIDKKHAEELIVIKNGDHYVIGKTLAVQAYEAWNARDYGRPHADAQSGMLPLKAARMIVNIALSTAYEERGARQKTLLDPFCGMGSVLAEAYMMGCRVIGCDTSDAAVTKARENLSWLMEAFPNSKGAVAKLFVADAVHVSDVLAPGSVHAIVSEPYMGSTDIANAKNVDPGKVRNILKGLEKLYIGCLRDWHKLLVPNGKIVIALPAYAISGRTYFVKKVVDMCENLGYTINDGPIEYSRPQATVKRMFYVLSKK</sequence>
<dbReference type="Proteomes" id="UP000176450">
    <property type="component" value="Unassembled WGS sequence"/>
</dbReference>
<dbReference type="PANTHER" id="PTHR14911">
    <property type="entry name" value="THUMP DOMAIN-CONTAINING"/>
    <property type="match status" value="1"/>
</dbReference>
<dbReference type="GO" id="GO:0016423">
    <property type="term" value="F:tRNA (guanine) methyltransferase activity"/>
    <property type="evidence" value="ECO:0007669"/>
    <property type="project" value="TreeGrafter"/>
</dbReference>
<dbReference type="SUPFAM" id="SSF53335">
    <property type="entry name" value="S-adenosyl-L-methionine-dependent methyltransferases"/>
    <property type="match status" value="1"/>
</dbReference>
<dbReference type="Gene3D" id="3.40.50.150">
    <property type="entry name" value="Vaccinia Virus protein VP39"/>
    <property type="match status" value="1"/>
</dbReference>